<organism evidence="1 2">
    <name type="scientific">Pedobacter soli</name>
    <dbReference type="NCBI Taxonomy" id="390242"/>
    <lineage>
        <taxon>Bacteria</taxon>
        <taxon>Pseudomonadati</taxon>
        <taxon>Bacteroidota</taxon>
        <taxon>Sphingobacteriia</taxon>
        <taxon>Sphingobacteriales</taxon>
        <taxon>Sphingobacteriaceae</taxon>
        <taxon>Pedobacter</taxon>
    </lineage>
</organism>
<reference evidence="2" key="1">
    <citation type="submission" date="2016-10" db="EMBL/GenBank/DDBJ databases">
        <authorList>
            <person name="Varghese N."/>
            <person name="Submissions S."/>
        </authorList>
    </citation>
    <scope>NUCLEOTIDE SEQUENCE [LARGE SCALE GENOMIC DNA]</scope>
    <source>
        <strain evidence="2">DSM 18609</strain>
    </source>
</reference>
<dbReference type="STRING" id="390242.SAMN04488024_102555"/>
<gene>
    <name evidence="1" type="ORF">SAMN04488024_102555</name>
</gene>
<dbReference type="Proteomes" id="UP000199455">
    <property type="component" value="Unassembled WGS sequence"/>
</dbReference>
<sequence length="133" mass="15137">METYTIEEDIKVLCITAGSFPDGVLAAHQKLHVLFPPNNKRRYFGISRPDGNRGIVYKAAVEELDEENSELEHFTIRKGDYISELIPDFMQDVSQIGKTFEKLLNEPNIDPNGCCLEIYLNETDVRCMVGILK</sequence>
<dbReference type="AlphaFoldDB" id="A0A1G6N5K3"/>
<accession>A0A1G6N5K3</accession>
<dbReference type="RefSeq" id="WP_090766085.1">
    <property type="nucleotide sequence ID" value="NZ_FMZH01000002.1"/>
</dbReference>
<evidence type="ECO:0000313" key="1">
    <source>
        <dbReference type="EMBL" id="SDC62506.1"/>
    </source>
</evidence>
<protein>
    <submittedName>
        <fullName evidence="1">Uncharacterized protein</fullName>
    </submittedName>
</protein>
<name>A0A1G6N5K3_9SPHI</name>
<evidence type="ECO:0000313" key="2">
    <source>
        <dbReference type="Proteomes" id="UP000199455"/>
    </source>
</evidence>
<proteinExistence type="predicted"/>
<keyword evidence="2" id="KW-1185">Reference proteome</keyword>
<dbReference type="EMBL" id="FMZH01000002">
    <property type="protein sequence ID" value="SDC62506.1"/>
    <property type="molecule type" value="Genomic_DNA"/>
</dbReference>